<dbReference type="OrthoDB" id="1092930at2"/>
<dbReference type="STRING" id="947013.SAMN04488109_3656"/>
<reference evidence="1 2" key="1">
    <citation type="submission" date="2016-11" db="EMBL/GenBank/DDBJ databases">
        <authorList>
            <person name="Jaros S."/>
            <person name="Januszkiewicz K."/>
            <person name="Wedrychowicz H."/>
        </authorList>
    </citation>
    <scope>NUCLEOTIDE SEQUENCE [LARGE SCALE GENOMIC DNA]</scope>
    <source>
        <strain evidence="1 2">DSM 24574</strain>
    </source>
</reference>
<gene>
    <name evidence="1" type="ORF">SAMN04488109_3656</name>
</gene>
<dbReference type="AlphaFoldDB" id="A0A1M5RYX3"/>
<organism evidence="1 2">
    <name type="scientific">Chryseolinea serpens</name>
    <dbReference type="NCBI Taxonomy" id="947013"/>
    <lineage>
        <taxon>Bacteria</taxon>
        <taxon>Pseudomonadati</taxon>
        <taxon>Bacteroidota</taxon>
        <taxon>Cytophagia</taxon>
        <taxon>Cytophagales</taxon>
        <taxon>Fulvivirgaceae</taxon>
        <taxon>Chryseolinea</taxon>
    </lineage>
</organism>
<protein>
    <recommendedName>
        <fullName evidence="3">DUF4270 domain-containing protein</fullName>
    </recommendedName>
</protein>
<accession>A0A1M5RYX3</accession>
<sequence length="456" mass="50762">MRWRIYIFCLGLLVFCLGCDHDPGVLGLGSNFSSDYGSMVVDTTTVQVSTVLLDSIPTSSTGSLLMGGYSDPMLGKLTAKAYIQVSNPTWTPATIAFFDSLVLRIAHSGYYYGDTTQAQTIEVHRVTKDFKTFALPFYWYNEGQYSVFYKANSLYNTTKTPVESTPIGSRQVIFRPNAKDTLTIRLNDALGKEWLAGAQAQAPDLVEPGRFLTYFKGVSIENASAQPSCVVGLNTDGMKIRLYYKEYVEDKLTQKYQDFAFGSTLFNYSNIDADRSATDLKDIATTGEVLSTASDDKVYIQAGTGLVTKIRFPHVHKTIDGTQTLLVTQAQLLIQPIKDSFDKNHPYPKTLTIYKTDRSNLPLSQLSADYNPSVAQSASYSEDKEYQTSSGYTFNMTQYVQTLVGTEGNNDNGLLLMPPGTELNTKVNKIYLGVKNSGTTYRVKLKIWYIRKSIQQ</sequence>
<proteinExistence type="predicted"/>
<evidence type="ECO:0008006" key="3">
    <source>
        <dbReference type="Google" id="ProtNLM"/>
    </source>
</evidence>
<dbReference type="RefSeq" id="WP_084138218.1">
    <property type="nucleotide sequence ID" value="NZ_FQWQ01000002.1"/>
</dbReference>
<name>A0A1M5RYX3_9BACT</name>
<evidence type="ECO:0000313" key="2">
    <source>
        <dbReference type="Proteomes" id="UP000184212"/>
    </source>
</evidence>
<dbReference type="Proteomes" id="UP000184212">
    <property type="component" value="Unassembled WGS sequence"/>
</dbReference>
<dbReference type="InterPro" id="IPR025366">
    <property type="entry name" value="DUF4270"/>
</dbReference>
<dbReference type="Pfam" id="PF14092">
    <property type="entry name" value="DUF4270"/>
    <property type="match status" value="1"/>
</dbReference>
<evidence type="ECO:0000313" key="1">
    <source>
        <dbReference type="EMBL" id="SHH31409.1"/>
    </source>
</evidence>
<keyword evidence="2" id="KW-1185">Reference proteome</keyword>
<dbReference type="EMBL" id="FQWQ01000002">
    <property type="protein sequence ID" value="SHH31409.1"/>
    <property type="molecule type" value="Genomic_DNA"/>
</dbReference>